<keyword evidence="3" id="KW-1185">Reference proteome</keyword>
<proteinExistence type="predicted"/>
<evidence type="ECO:0000313" key="2">
    <source>
        <dbReference type="EMBL" id="KAE8420597.1"/>
    </source>
</evidence>
<reference evidence="2 3" key="1">
    <citation type="submission" date="2019-04" db="EMBL/GenBank/DDBJ databases">
        <authorList>
            <consortium name="DOE Joint Genome Institute"/>
            <person name="Mondo S."/>
            <person name="Kjaerbolling I."/>
            <person name="Vesth T."/>
            <person name="Frisvad J.C."/>
            <person name="Nybo J.L."/>
            <person name="Theobald S."/>
            <person name="Kildgaard S."/>
            <person name="Isbrandt T."/>
            <person name="Kuo A."/>
            <person name="Sato A."/>
            <person name="Lyhne E.K."/>
            <person name="Kogle M.E."/>
            <person name="Wiebenga A."/>
            <person name="Kun R.S."/>
            <person name="Lubbers R.J."/>
            <person name="Makela M.R."/>
            <person name="Barry K."/>
            <person name="Chovatia M."/>
            <person name="Clum A."/>
            <person name="Daum C."/>
            <person name="Haridas S."/>
            <person name="He G."/>
            <person name="LaButti K."/>
            <person name="Lipzen A."/>
            <person name="Riley R."/>
            <person name="Salamov A."/>
            <person name="Simmons B.A."/>
            <person name="Magnuson J.K."/>
            <person name="Henrissat B."/>
            <person name="Mortensen U.H."/>
            <person name="Larsen T.O."/>
            <person name="Devries R.P."/>
            <person name="Grigoriev I.V."/>
            <person name="Machida M."/>
            <person name="Baker S.E."/>
            <person name="Andersen M.R."/>
            <person name="Cantor M.N."/>
            <person name="Hua S.X."/>
        </authorList>
    </citation>
    <scope>NUCLEOTIDE SEQUENCE [LARGE SCALE GENOMIC DNA]</scope>
    <source>
        <strain evidence="2 3">CBS 117616</strain>
    </source>
</reference>
<gene>
    <name evidence="2" type="ORF">BDV36DRAFT_293021</name>
</gene>
<sequence length="273" mass="30660">MDPNRHIESFGPGAATNIQNTARPFNEVQAEVSVETYEQAGFASYEVSLDETPQLLEIITTYESFASGIGQRDPTWGYFAFVTDYASQSQNSLSLAVHNLIGVVNRSLRRFGVAPYYEELLRRFKIDIVQSQEALGGASDDRVREEFRALRHRLGRRGLIVPARNMVCLVFDADTIRMLASLEFPDRIEDDHDAFHESTVKVVDVCFGEGDSDSGDSDYDGDGDENDDEESSYAGVGYCRITSLHRLYMILTMDSNTRAMEDLHPMDHTSTEL</sequence>
<dbReference type="EMBL" id="ML735707">
    <property type="protein sequence ID" value="KAE8420597.1"/>
    <property type="molecule type" value="Genomic_DNA"/>
</dbReference>
<dbReference type="Proteomes" id="UP000325395">
    <property type="component" value="Unassembled WGS sequence"/>
</dbReference>
<organism evidence="2 3">
    <name type="scientific">Aspergillus pseudocaelatus</name>
    <dbReference type="NCBI Taxonomy" id="1825620"/>
    <lineage>
        <taxon>Eukaryota</taxon>
        <taxon>Fungi</taxon>
        <taxon>Dikarya</taxon>
        <taxon>Ascomycota</taxon>
        <taxon>Pezizomycotina</taxon>
        <taxon>Eurotiomycetes</taxon>
        <taxon>Eurotiomycetidae</taxon>
        <taxon>Eurotiales</taxon>
        <taxon>Aspergillaceae</taxon>
        <taxon>Aspergillus</taxon>
        <taxon>Aspergillus subgen. Circumdati</taxon>
    </lineage>
</organism>
<accession>A0ABQ6WU11</accession>
<evidence type="ECO:0000313" key="3">
    <source>
        <dbReference type="Proteomes" id="UP000325395"/>
    </source>
</evidence>
<name>A0ABQ6WU11_9EURO</name>
<feature type="region of interest" description="Disordered" evidence="1">
    <location>
        <begin position="212"/>
        <end position="232"/>
    </location>
</feature>
<protein>
    <submittedName>
        <fullName evidence="2">Uncharacterized protein</fullName>
    </submittedName>
</protein>
<evidence type="ECO:0000256" key="1">
    <source>
        <dbReference type="SAM" id="MobiDB-lite"/>
    </source>
</evidence>
<feature type="compositionally biased region" description="Acidic residues" evidence="1">
    <location>
        <begin position="212"/>
        <end position="231"/>
    </location>
</feature>